<reference evidence="1 2" key="1">
    <citation type="submission" date="2020-02" db="EMBL/GenBank/DDBJ databases">
        <title>Draft genome sequence of Haematococcus lacustris strain NIES-144.</title>
        <authorList>
            <person name="Morimoto D."/>
            <person name="Nakagawa S."/>
            <person name="Yoshida T."/>
            <person name="Sawayama S."/>
        </authorList>
    </citation>
    <scope>NUCLEOTIDE SEQUENCE [LARGE SCALE GENOMIC DNA]</scope>
    <source>
        <strain evidence="1 2">NIES-144</strain>
    </source>
</reference>
<accession>A0A699ZRV3</accession>
<organism evidence="1 2">
    <name type="scientific">Haematococcus lacustris</name>
    <name type="common">Green alga</name>
    <name type="synonym">Haematococcus pluvialis</name>
    <dbReference type="NCBI Taxonomy" id="44745"/>
    <lineage>
        <taxon>Eukaryota</taxon>
        <taxon>Viridiplantae</taxon>
        <taxon>Chlorophyta</taxon>
        <taxon>core chlorophytes</taxon>
        <taxon>Chlorophyceae</taxon>
        <taxon>CS clade</taxon>
        <taxon>Chlamydomonadales</taxon>
        <taxon>Haematococcaceae</taxon>
        <taxon>Haematococcus</taxon>
    </lineage>
</organism>
<dbReference type="AlphaFoldDB" id="A0A699ZRV3"/>
<evidence type="ECO:0000313" key="1">
    <source>
        <dbReference type="EMBL" id="GFH25527.1"/>
    </source>
</evidence>
<dbReference type="Proteomes" id="UP000485058">
    <property type="component" value="Unassembled WGS sequence"/>
</dbReference>
<keyword evidence="2" id="KW-1185">Reference proteome</keyword>
<gene>
    <name evidence="1" type="ORF">HaLaN_23507</name>
</gene>
<dbReference type="EMBL" id="BLLF01002839">
    <property type="protein sequence ID" value="GFH25527.1"/>
    <property type="molecule type" value="Genomic_DNA"/>
</dbReference>
<name>A0A699ZRV3_HAELA</name>
<proteinExistence type="predicted"/>
<evidence type="ECO:0000313" key="2">
    <source>
        <dbReference type="Proteomes" id="UP000485058"/>
    </source>
</evidence>
<comment type="caution">
    <text evidence="1">The sequence shown here is derived from an EMBL/GenBank/DDBJ whole genome shotgun (WGS) entry which is preliminary data.</text>
</comment>
<protein>
    <submittedName>
        <fullName evidence="1">Uncharacterized protein</fullName>
    </submittedName>
</protein>
<sequence length="91" mass="9602">MNEASTPVQPAPTPTLEQVRVPDTFVADVANAVSLLSATTVLMAWTLLRGGSCTTTLLWPNAMQPSCHSRSCVDQATLEADTLSCVKQASP</sequence>